<dbReference type="EMBL" id="ML208431">
    <property type="protein sequence ID" value="TFK65603.1"/>
    <property type="molecule type" value="Genomic_DNA"/>
</dbReference>
<gene>
    <name evidence="1" type="ORF">BDN72DRAFT_845345</name>
</gene>
<protein>
    <submittedName>
        <fullName evidence="1">Uncharacterized protein</fullName>
    </submittedName>
</protein>
<evidence type="ECO:0000313" key="2">
    <source>
        <dbReference type="Proteomes" id="UP000308600"/>
    </source>
</evidence>
<reference evidence="1 2" key="1">
    <citation type="journal article" date="2019" name="Nat. Ecol. Evol.">
        <title>Megaphylogeny resolves global patterns of mushroom evolution.</title>
        <authorList>
            <person name="Varga T."/>
            <person name="Krizsan K."/>
            <person name="Foldi C."/>
            <person name="Dima B."/>
            <person name="Sanchez-Garcia M."/>
            <person name="Sanchez-Ramirez S."/>
            <person name="Szollosi G.J."/>
            <person name="Szarkandi J.G."/>
            <person name="Papp V."/>
            <person name="Albert L."/>
            <person name="Andreopoulos W."/>
            <person name="Angelini C."/>
            <person name="Antonin V."/>
            <person name="Barry K.W."/>
            <person name="Bougher N.L."/>
            <person name="Buchanan P."/>
            <person name="Buyck B."/>
            <person name="Bense V."/>
            <person name="Catcheside P."/>
            <person name="Chovatia M."/>
            <person name="Cooper J."/>
            <person name="Damon W."/>
            <person name="Desjardin D."/>
            <person name="Finy P."/>
            <person name="Geml J."/>
            <person name="Haridas S."/>
            <person name="Hughes K."/>
            <person name="Justo A."/>
            <person name="Karasinski D."/>
            <person name="Kautmanova I."/>
            <person name="Kiss B."/>
            <person name="Kocsube S."/>
            <person name="Kotiranta H."/>
            <person name="LaButti K.M."/>
            <person name="Lechner B.E."/>
            <person name="Liimatainen K."/>
            <person name="Lipzen A."/>
            <person name="Lukacs Z."/>
            <person name="Mihaltcheva S."/>
            <person name="Morgado L.N."/>
            <person name="Niskanen T."/>
            <person name="Noordeloos M.E."/>
            <person name="Ohm R.A."/>
            <person name="Ortiz-Santana B."/>
            <person name="Ovrebo C."/>
            <person name="Racz N."/>
            <person name="Riley R."/>
            <person name="Savchenko A."/>
            <person name="Shiryaev A."/>
            <person name="Soop K."/>
            <person name="Spirin V."/>
            <person name="Szebenyi C."/>
            <person name="Tomsovsky M."/>
            <person name="Tulloss R.E."/>
            <person name="Uehling J."/>
            <person name="Grigoriev I.V."/>
            <person name="Vagvolgyi C."/>
            <person name="Papp T."/>
            <person name="Martin F.M."/>
            <person name="Miettinen O."/>
            <person name="Hibbett D.S."/>
            <person name="Nagy L.G."/>
        </authorList>
    </citation>
    <scope>NUCLEOTIDE SEQUENCE [LARGE SCALE GENOMIC DNA]</scope>
    <source>
        <strain evidence="1 2">NL-1719</strain>
    </source>
</reference>
<keyword evidence="2" id="KW-1185">Reference proteome</keyword>
<organism evidence="1 2">
    <name type="scientific">Pluteus cervinus</name>
    <dbReference type="NCBI Taxonomy" id="181527"/>
    <lineage>
        <taxon>Eukaryota</taxon>
        <taxon>Fungi</taxon>
        <taxon>Dikarya</taxon>
        <taxon>Basidiomycota</taxon>
        <taxon>Agaricomycotina</taxon>
        <taxon>Agaricomycetes</taxon>
        <taxon>Agaricomycetidae</taxon>
        <taxon>Agaricales</taxon>
        <taxon>Pluteineae</taxon>
        <taxon>Pluteaceae</taxon>
        <taxon>Pluteus</taxon>
    </lineage>
</organism>
<proteinExistence type="predicted"/>
<evidence type="ECO:0000313" key="1">
    <source>
        <dbReference type="EMBL" id="TFK65603.1"/>
    </source>
</evidence>
<name>A0ACD3AIB1_9AGAR</name>
<accession>A0ACD3AIB1</accession>
<sequence>MPSRHPPGTQFSICLTLRSAQDFVSSFTSRPLTPPPRYTPALARTGARTMPSESPDT</sequence>
<dbReference type="Proteomes" id="UP000308600">
    <property type="component" value="Unassembled WGS sequence"/>
</dbReference>